<organism evidence="5 6">
    <name type="scientific">Patellaria atrata CBS 101060</name>
    <dbReference type="NCBI Taxonomy" id="1346257"/>
    <lineage>
        <taxon>Eukaryota</taxon>
        <taxon>Fungi</taxon>
        <taxon>Dikarya</taxon>
        <taxon>Ascomycota</taxon>
        <taxon>Pezizomycotina</taxon>
        <taxon>Dothideomycetes</taxon>
        <taxon>Dothideomycetes incertae sedis</taxon>
        <taxon>Patellariales</taxon>
        <taxon>Patellariaceae</taxon>
        <taxon>Patellaria</taxon>
    </lineage>
</organism>
<feature type="region of interest" description="Disordered" evidence="3">
    <location>
        <begin position="474"/>
        <end position="493"/>
    </location>
</feature>
<evidence type="ECO:0000256" key="1">
    <source>
        <dbReference type="ARBA" id="ARBA00004496"/>
    </source>
</evidence>
<dbReference type="GO" id="GO:0005737">
    <property type="term" value="C:cytoplasm"/>
    <property type="evidence" value="ECO:0007669"/>
    <property type="project" value="UniProtKB-SubCell"/>
</dbReference>
<sequence>MSKSRQASLEPGTTKDGNEKNTTDDSLLQPGTKPKEETEDWKSSSTGSRGATQSFSAGRRSSLAGSSTPSSLRRMGNRDIDQQMDKMSKEIFDLKLRITLQEEDHAKMAKKWEDAEDRAEIAEERAERLEDRNQVLETENEQLKKKLEEIKESELFFQQENTEVLGAQEQMAAELKDSEDALSEAANVIQALQDKVEQLERSLESSKKKDLPQVYQAPSFSHDSDYFSAASTSTSPHPLKQPRTPRPLSRRQHSLKVGTPHTSNRGSGVESKTSSSSLGTSQDNESVSSFTWDNASNASPAKRSSIAPTQPYNPTPITGTRNPTPSTPSATTRRNSAYGISASQTLPRVQPPPIHRPSSTVPEPKLATPLPLRSNIPRPDSTIRTTSIPTHTRPASLQQPPTPTLATPKATATAPAPISHALDALNRSHPTASLLPGLRDLLPPDARLGNAPLNLQHRSSAPTVTTFDDDVFSTASGEEVPRPPPSEVESEVSVEWGGGLGRWVPRRRRESLRNWMFDGRG</sequence>
<name>A0A9P4SGL6_9PEZI</name>
<feature type="compositionally biased region" description="Polar residues" evidence="3">
    <location>
        <begin position="43"/>
        <end position="53"/>
    </location>
</feature>
<comment type="subcellular location">
    <subcellularLocation>
        <location evidence="1">Cytoplasm</location>
    </subcellularLocation>
</comment>
<feature type="compositionally biased region" description="Polar residues" evidence="3">
    <location>
        <begin position="282"/>
        <end position="299"/>
    </location>
</feature>
<feature type="compositionally biased region" description="Basic and acidic residues" evidence="3">
    <location>
        <begin position="76"/>
        <end position="86"/>
    </location>
</feature>
<evidence type="ECO:0000313" key="6">
    <source>
        <dbReference type="Proteomes" id="UP000799429"/>
    </source>
</evidence>
<accession>A0A9P4SGL6</accession>
<comment type="caution">
    <text evidence="5">The sequence shown here is derived from an EMBL/GenBank/DDBJ whole genome shotgun (WGS) entry which is preliminary data.</text>
</comment>
<dbReference type="AlphaFoldDB" id="A0A9P4SGL6"/>
<reference evidence="5" key="1">
    <citation type="journal article" date="2020" name="Stud. Mycol.">
        <title>101 Dothideomycetes genomes: a test case for predicting lifestyles and emergence of pathogens.</title>
        <authorList>
            <person name="Haridas S."/>
            <person name="Albert R."/>
            <person name="Binder M."/>
            <person name="Bloem J."/>
            <person name="Labutti K."/>
            <person name="Salamov A."/>
            <person name="Andreopoulos B."/>
            <person name="Baker S."/>
            <person name="Barry K."/>
            <person name="Bills G."/>
            <person name="Bluhm B."/>
            <person name="Cannon C."/>
            <person name="Castanera R."/>
            <person name="Culley D."/>
            <person name="Daum C."/>
            <person name="Ezra D."/>
            <person name="Gonzalez J."/>
            <person name="Henrissat B."/>
            <person name="Kuo A."/>
            <person name="Liang C."/>
            <person name="Lipzen A."/>
            <person name="Lutzoni F."/>
            <person name="Magnuson J."/>
            <person name="Mondo S."/>
            <person name="Nolan M."/>
            <person name="Ohm R."/>
            <person name="Pangilinan J."/>
            <person name="Park H.-J."/>
            <person name="Ramirez L."/>
            <person name="Alfaro M."/>
            <person name="Sun H."/>
            <person name="Tritt A."/>
            <person name="Yoshinaga Y."/>
            <person name="Zwiers L.-H."/>
            <person name="Turgeon B."/>
            <person name="Goodwin S."/>
            <person name="Spatafora J."/>
            <person name="Crous P."/>
            <person name="Grigoriev I."/>
        </authorList>
    </citation>
    <scope>NUCLEOTIDE SEQUENCE</scope>
    <source>
        <strain evidence="5">CBS 101060</strain>
    </source>
</reference>
<protein>
    <recommendedName>
        <fullName evidence="4">Centrosomin N-terminal motif 1 domain-containing protein</fullName>
    </recommendedName>
</protein>
<keyword evidence="6" id="KW-1185">Reference proteome</keyword>
<dbReference type="EMBL" id="MU006090">
    <property type="protein sequence ID" value="KAF2841954.1"/>
    <property type="molecule type" value="Genomic_DNA"/>
</dbReference>
<proteinExistence type="predicted"/>
<evidence type="ECO:0000313" key="5">
    <source>
        <dbReference type="EMBL" id="KAF2841954.1"/>
    </source>
</evidence>
<feature type="compositionally biased region" description="Polar residues" evidence="3">
    <location>
        <begin position="382"/>
        <end position="399"/>
    </location>
</feature>
<feature type="compositionally biased region" description="Low complexity" evidence="3">
    <location>
        <begin position="320"/>
        <end position="337"/>
    </location>
</feature>
<evidence type="ECO:0000256" key="2">
    <source>
        <dbReference type="ARBA" id="ARBA00022490"/>
    </source>
</evidence>
<feature type="region of interest" description="Disordered" evidence="3">
    <location>
        <begin position="201"/>
        <end position="410"/>
    </location>
</feature>
<evidence type="ECO:0000256" key="3">
    <source>
        <dbReference type="SAM" id="MobiDB-lite"/>
    </source>
</evidence>
<gene>
    <name evidence="5" type="ORF">M501DRAFT_988227</name>
</gene>
<feature type="region of interest" description="Disordered" evidence="3">
    <location>
        <begin position="1"/>
        <end position="86"/>
    </location>
</feature>
<dbReference type="Pfam" id="PF07989">
    <property type="entry name" value="Cnn_1N"/>
    <property type="match status" value="1"/>
</dbReference>
<feature type="compositionally biased region" description="Basic and acidic residues" evidence="3">
    <location>
        <begin position="201"/>
        <end position="211"/>
    </location>
</feature>
<feature type="compositionally biased region" description="Basic and acidic residues" evidence="3">
    <location>
        <begin position="33"/>
        <end position="42"/>
    </location>
</feature>
<dbReference type="InterPro" id="IPR012943">
    <property type="entry name" value="Cnn_1N"/>
</dbReference>
<keyword evidence="2" id="KW-0963">Cytoplasm</keyword>
<feature type="compositionally biased region" description="Polar residues" evidence="3">
    <location>
        <begin position="306"/>
        <end position="319"/>
    </location>
</feature>
<dbReference type="GO" id="GO:0005815">
    <property type="term" value="C:microtubule organizing center"/>
    <property type="evidence" value="ECO:0007669"/>
    <property type="project" value="InterPro"/>
</dbReference>
<feature type="compositionally biased region" description="Low complexity" evidence="3">
    <location>
        <begin position="266"/>
        <end position="281"/>
    </location>
</feature>
<feature type="domain" description="Centrosomin N-terminal motif 1" evidence="4">
    <location>
        <begin position="78"/>
        <end position="150"/>
    </location>
</feature>
<evidence type="ECO:0000259" key="4">
    <source>
        <dbReference type="Pfam" id="PF07989"/>
    </source>
</evidence>
<dbReference type="Proteomes" id="UP000799429">
    <property type="component" value="Unassembled WGS sequence"/>
</dbReference>
<feature type="compositionally biased region" description="Low complexity" evidence="3">
    <location>
        <begin position="54"/>
        <end position="71"/>
    </location>
</feature>